<evidence type="ECO:0000259" key="2">
    <source>
        <dbReference type="PROSITE" id="PS00028"/>
    </source>
</evidence>
<dbReference type="Proteomes" id="UP000758603">
    <property type="component" value="Unassembled WGS sequence"/>
</dbReference>
<evidence type="ECO:0000313" key="3">
    <source>
        <dbReference type="EMBL" id="KAH6657535.1"/>
    </source>
</evidence>
<organism evidence="3 4">
    <name type="scientific">Truncatella angustata</name>
    <dbReference type="NCBI Taxonomy" id="152316"/>
    <lineage>
        <taxon>Eukaryota</taxon>
        <taxon>Fungi</taxon>
        <taxon>Dikarya</taxon>
        <taxon>Ascomycota</taxon>
        <taxon>Pezizomycotina</taxon>
        <taxon>Sordariomycetes</taxon>
        <taxon>Xylariomycetidae</taxon>
        <taxon>Amphisphaeriales</taxon>
        <taxon>Sporocadaceae</taxon>
        <taxon>Truncatella</taxon>
    </lineage>
</organism>
<dbReference type="OrthoDB" id="3545073at2759"/>
<sequence>MGSVHRPSRPGRRQSLSVSIQPDIESGKELSKALVDGTLSQESESALICMNELREGLLRQPIPHEVHQAITHGNLSPGLRNLLLVQLYRGKGVAVKLPSPVKSRNNWSTIFSNNRWPSQHASQSFIEEQEVLGPVITPPNPSNNTSPNRKIFNSDMAQDYESPRASMNINCGYSSSISKAPFGASSSVPAKLAPSPGPAEDMGKAIKQPSDKFRDKTEPGSITGILRGSGAGRNLKRKRVESVGLNATESFQSHLFSSNLMDFAQPIMSSKPGNTTSAIPSLKQFAQNSISHFLSSKPRNISGPALQETQSVQDTNSAAASQANAKGNELSQPLGGRQGSGAGSLSLRMAQNIKNSDLSSDLSLSEDPVKQATDNDDKSVNAEQDDNDETDEDEVDLDIDISDTHPTVSENGLTASGGRPYNIWRLANGQEIATRGAILPTEYQLYFDVDRPWVCPVRSCRIVFKTLDSLGGHFNAKHRGATLNDNRDGTLSVTGYQRGTGRLPAIVVSKKALDASEPPMQDPKQSDNQKSNNNNTSPAKRDSEGMVKYITMSAKSSSKKNAAISASTPRSDLAAANVAMDDNAQWTWKNIVHKHLRSTPISPIPKKGYVCDLLPLNRKRGVVFNPLSPKYFESSGRPQDISALLIQITGNKARTPCKRCEEGRGPFIGCIVISLQASIHVRRQVTSCANCFYKGNQKCCDLTKWHQDTYPELLKTHIPIDDSPIPIADLQNSIAQPDSLTVRRSERKLLKLEDTSPATKLTAVTLQDEVSNDKNTPTRQLRDARNTGTLDLAPAIWEIAPGRIRTDPANGAENIAFSAAYLTHVEEVNIGPDIGFHVLALKSGKTHRFEPVTNRTRLCSIAKGKVKVITSHQDFDLGSNGLFRVKPGALCVVENRASGDATLHITAITDECSSF</sequence>
<feature type="compositionally biased region" description="Basic and acidic residues" evidence="1">
    <location>
        <begin position="367"/>
        <end position="380"/>
    </location>
</feature>
<dbReference type="InterPro" id="IPR013087">
    <property type="entry name" value="Znf_C2H2_type"/>
</dbReference>
<feature type="compositionally biased region" description="Polar residues" evidence="1">
    <location>
        <begin position="307"/>
        <end position="331"/>
    </location>
</feature>
<feature type="compositionally biased region" description="Acidic residues" evidence="1">
    <location>
        <begin position="383"/>
        <end position="401"/>
    </location>
</feature>
<feature type="compositionally biased region" description="Polar residues" evidence="1">
    <location>
        <begin position="404"/>
        <end position="414"/>
    </location>
</feature>
<feature type="compositionally biased region" description="Basic and acidic residues" evidence="1">
    <location>
        <begin position="201"/>
        <end position="218"/>
    </location>
</feature>
<proteinExistence type="predicted"/>
<dbReference type="PROSITE" id="PS00028">
    <property type="entry name" value="ZINC_FINGER_C2H2_1"/>
    <property type="match status" value="1"/>
</dbReference>
<feature type="domain" description="C2H2-type" evidence="2">
    <location>
        <begin position="455"/>
        <end position="478"/>
    </location>
</feature>
<protein>
    <recommendedName>
        <fullName evidence="2">C2H2-type domain-containing protein</fullName>
    </recommendedName>
</protein>
<reference evidence="3" key="1">
    <citation type="journal article" date="2021" name="Nat. Commun.">
        <title>Genetic determinants of endophytism in the Arabidopsis root mycobiome.</title>
        <authorList>
            <person name="Mesny F."/>
            <person name="Miyauchi S."/>
            <person name="Thiergart T."/>
            <person name="Pickel B."/>
            <person name="Atanasova L."/>
            <person name="Karlsson M."/>
            <person name="Huettel B."/>
            <person name="Barry K.W."/>
            <person name="Haridas S."/>
            <person name="Chen C."/>
            <person name="Bauer D."/>
            <person name="Andreopoulos W."/>
            <person name="Pangilinan J."/>
            <person name="LaButti K."/>
            <person name="Riley R."/>
            <person name="Lipzen A."/>
            <person name="Clum A."/>
            <person name="Drula E."/>
            <person name="Henrissat B."/>
            <person name="Kohler A."/>
            <person name="Grigoriev I.V."/>
            <person name="Martin F.M."/>
            <person name="Hacquard S."/>
        </authorList>
    </citation>
    <scope>NUCLEOTIDE SEQUENCE</scope>
    <source>
        <strain evidence="3">MPI-SDFR-AT-0073</strain>
    </source>
</reference>
<dbReference type="AlphaFoldDB" id="A0A9P8UR99"/>
<feature type="region of interest" description="Disordered" evidence="1">
    <location>
        <begin position="1"/>
        <end position="24"/>
    </location>
</feature>
<evidence type="ECO:0000256" key="1">
    <source>
        <dbReference type="SAM" id="MobiDB-lite"/>
    </source>
</evidence>
<evidence type="ECO:0000313" key="4">
    <source>
        <dbReference type="Proteomes" id="UP000758603"/>
    </source>
</evidence>
<dbReference type="RefSeq" id="XP_045961769.1">
    <property type="nucleotide sequence ID" value="XM_046102093.1"/>
</dbReference>
<comment type="caution">
    <text evidence="3">The sequence shown here is derived from an EMBL/GenBank/DDBJ whole genome shotgun (WGS) entry which is preliminary data.</text>
</comment>
<accession>A0A9P8UR99</accession>
<feature type="compositionally biased region" description="Low complexity" evidence="1">
    <location>
        <begin position="526"/>
        <end position="535"/>
    </location>
</feature>
<dbReference type="Pfam" id="PF12511">
    <property type="entry name" value="DUF3716"/>
    <property type="match status" value="1"/>
</dbReference>
<feature type="region of interest" description="Disordered" evidence="1">
    <location>
        <begin position="514"/>
        <end position="546"/>
    </location>
</feature>
<name>A0A9P8UR99_9PEZI</name>
<dbReference type="EMBL" id="JAGPXC010000002">
    <property type="protein sequence ID" value="KAH6657535.1"/>
    <property type="molecule type" value="Genomic_DNA"/>
</dbReference>
<gene>
    <name evidence="3" type="ORF">BKA67DRAFT_555555</name>
</gene>
<feature type="region of interest" description="Disordered" evidence="1">
    <location>
        <begin position="184"/>
        <end position="230"/>
    </location>
</feature>
<dbReference type="GeneID" id="70130985"/>
<dbReference type="InterPro" id="IPR022190">
    <property type="entry name" value="DUF3716"/>
</dbReference>
<keyword evidence="4" id="KW-1185">Reference proteome</keyword>
<feature type="compositionally biased region" description="Basic residues" evidence="1">
    <location>
        <begin position="1"/>
        <end position="12"/>
    </location>
</feature>
<feature type="region of interest" description="Disordered" evidence="1">
    <location>
        <begin position="294"/>
        <end position="343"/>
    </location>
</feature>
<feature type="region of interest" description="Disordered" evidence="1">
    <location>
        <begin position="358"/>
        <end position="415"/>
    </location>
</feature>